<dbReference type="Proteomes" id="UP000781958">
    <property type="component" value="Unassembled WGS sequence"/>
</dbReference>
<evidence type="ECO:0008006" key="3">
    <source>
        <dbReference type="Google" id="ProtNLM"/>
    </source>
</evidence>
<keyword evidence="2" id="KW-1185">Reference proteome</keyword>
<protein>
    <recommendedName>
        <fullName evidence="3">Transcriptional repressor TraM</fullName>
    </recommendedName>
</protein>
<dbReference type="RefSeq" id="WP_209763052.1">
    <property type="nucleotide sequence ID" value="NZ_JAGINP010000001.1"/>
</dbReference>
<name>A0ABS4SDN4_9PROT</name>
<accession>A0ABS4SDN4</accession>
<evidence type="ECO:0000313" key="1">
    <source>
        <dbReference type="EMBL" id="MBP2290676.1"/>
    </source>
</evidence>
<sequence>MMKPMETNGDALDTFDAERWLERLAAGETPSDGWEPVCRDLLLAYSRLQQEHSRVMSQMVRILGIVSPEFGDPR</sequence>
<gene>
    <name evidence="1" type="ORF">J2851_000413</name>
</gene>
<proteinExistence type="predicted"/>
<comment type="caution">
    <text evidence="1">The sequence shown here is derived from an EMBL/GenBank/DDBJ whole genome shotgun (WGS) entry which is preliminary data.</text>
</comment>
<reference evidence="1 2" key="1">
    <citation type="submission" date="2021-03" db="EMBL/GenBank/DDBJ databases">
        <title>Genomic Encyclopedia of Type Strains, Phase III (KMG-III): the genomes of soil and plant-associated and newly described type strains.</title>
        <authorList>
            <person name="Whitman W."/>
        </authorList>
    </citation>
    <scope>NUCLEOTIDE SEQUENCE [LARGE SCALE GENOMIC DNA]</scope>
    <source>
        <strain evidence="1 2">IMMIB AFH-6</strain>
    </source>
</reference>
<organism evidence="1 2">
    <name type="scientific">Azospirillum rugosum</name>
    <dbReference type="NCBI Taxonomy" id="416170"/>
    <lineage>
        <taxon>Bacteria</taxon>
        <taxon>Pseudomonadati</taxon>
        <taxon>Pseudomonadota</taxon>
        <taxon>Alphaproteobacteria</taxon>
        <taxon>Rhodospirillales</taxon>
        <taxon>Azospirillaceae</taxon>
        <taxon>Azospirillum</taxon>
    </lineage>
</organism>
<dbReference type="EMBL" id="JAGINP010000001">
    <property type="protein sequence ID" value="MBP2290676.1"/>
    <property type="molecule type" value="Genomic_DNA"/>
</dbReference>
<evidence type="ECO:0000313" key="2">
    <source>
        <dbReference type="Proteomes" id="UP000781958"/>
    </source>
</evidence>